<keyword evidence="1" id="KW-0282">Flagellum</keyword>
<organism evidence="1 2">
    <name type="scientific">Paragemmobacter ruber</name>
    <dbReference type="NCBI Taxonomy" id="1985673"/>
    <lineage>
        <taxon>Bacteria</taxon>
        <taxon>Pseudomonadati</taxon>
        <taxon>Pseudomonadota</taxon>
        <taxon>Alphaproteobacteria</taxon>
        <taxon>Rhodobacterales</taxon>
        <taxon>Paracoccaceae</taxon>
        <taxon>Paragemmobacter</taxon>
    </lineage>
</organism>
<evidence type="ECO:0000313" key="2">
    <source>
        <dbReference type="Proteomes" id="UP001517376"/>
    </source>
</evidence>
<keyword evidence="2" id="KW-1185">Reference proteome</keyword>
<gene>
    <name evidence="1" type="ORF">GU920_07520</name>
</gene>
<dbReference type="Proteomes" id="UP001517376">
    <property type="component" value="Unassembled WGS sequence"/>
</dbReference>
<proteinExistence type="predicted"/>
<protein>
    <submittedName>
        <fullName evidence="1">Flagellar basal body-associated protein FliL</fullName>
    </submittedName>
</protein>
<dbReference type="EMBL" id="JAAATW010000001">
    <property type="protein sequence ID" value="NBE07379.1"/>
    <property type="molecule type" value="Genomic_DNA"/>
</dbReference>
<evidence type="ECO:0000313" key="1">
    <source>
        <dbReference type="EMBL" id="NBE07379.1"/>
    </source>
</evidence>
<keyword evidence="1" id="KW-0966">Cell projection</keyword>
<keyword evidence="1" id="KW-0969">Cilium</keyword>
<accession>A0ABW9Y5B0</accession>
<dbReference type="RefSeq" id="WP_161766296.1">
    <property type="nucleotide sequence ID" value="NZ_JAAATW010000001.1"/>
</dbReference>
<sequence length="149" mass="15810">MKKLILPVVLGMFGLGVGAGAGYFLRKDATATTAEDAEEPAAPPEYAKLANQFIVPVLEDGAVVSLVVLSLSLEVSEGATELVYQNEPKLRDEFLQVLFNHANSGGFRGSFTDSANLVPLRMALFEAASVVMPGVVTDVLIGDIVRQDT</sequence>
<name>A0ABW9Y5B0_9RHOB</name>
<comment type="caution">
    <text evidence="1">The sequence shown here is derived from an EMBL/GenBank/DDBJ whole genome shotgun (WGS) entry which is preliminary data.</text>
</comment>
<reference evidence="2" key="1">
    <citation type="submission" date="2020-01" db="EMBL/GenBank/DDBJ databases">
        <title>Sphingomonas sp. strain CSW-10.</title>
        <authorList>
            <person name="Chen W.-M."/>
        </authorList>
    </citation>
    <scope>NUCLEOTIDE SEQUENCE [LARGE SCALE GENOMIC DNA]</scope>
    <source>
        <strain evidence="2">CCP-1</strain>
    </source>
</reference>